<accession>A0A4R3NB20</accession>
<dbReference type="OrthoDB" id="9791837at2"/>
<dbReference type="RefSeq" id="WP_132975456.1">
    <property type="nucleotide sequence ID" value="NZ_SMAO01000001.1"/>
</dbReference>
<dbReference type="GO" id="GO:0008168">
    <property type="term" value="F:methyltransferase activity"/>
    <property type="evidence" value="ECO:0007669"/>
    <property type="project" value="UniProtKB-KW"/>
</dbReference>
<evidence type="ECO:0000313" key="2">
    <source>
        <dbReference type="Proteomes" id="UP000295717"/>
    </source>
</evidence>
<dbReference type="PANTHER" id="PTHR47473">
    <property type="entry name" value="BTA1P"/>
    <property type="match status" value="1"/>
</dbReference>
<keyword evidence="1" id="KW-0489">Methyltransferase</keyword>
<keyword evidence="1" id="KW-0808">Transferase</keyword>
<dbReference type="Pfam" id="PF13489">
    <property type="entry name" value="Methyltransf_23"/>
    <property type="match status" value="1"/>
</dbReference>
<organism evidence="1 2">
    <name type="scientific">Thiobaca trueperi</name>
    <dbReference type="NCBI Taxonomy" id="127458"/>
    <lineage>
        <taxon>Bacteria</taxon>
        <taxon>Pseudomonadati</taxon>
        <taxon>Pseudomonadota</taxon>
        <taxon>Gammaproteobacteria</taxon>
        <taxon>Chromatiales</taxon>
        <taxon>Chromatiaceae</taxon>
        <taxon>Thiobaca</taxon>
    </lineage>
</organism>
<keyword evidence="2" id="KW-1185">Reference proteome</keyword>
<evidence type="ECO:0000313" key="1">
    <source>
        <dbReference type="EMBL" id="TCT24229.1"/>
    </source>
</evidence>
<dbReference type="PANTHER" id="PTHR47473:SF1">
    <property type="entry name" value="METHYLTRANSFERASE DOMAIN-CONTAINING PROTEIN"/>
    <property type="match status" value="1"/>
</dbReference>
<name>A0A4R3NB20_9GAMM</name>
<proteinExistence type="predicted"/>
<dbReference type="GO" id="GO:0032259">
    <property type="term" value="P:methylation"/>
    <property type="evidence" value="ECO:0007669"/>
    <property type="project" value="UniProtKB-KW"/>
</dbReference>
<dbReference type="InterPro" id="IPR029063">
    <property type="entry name" value="SAM-dependent_MTases_sf"/>
</dbReference>
<sequence length="252" mass="28018">MGLGDAQVLWRMVRGQPRSGSLAERLTAFYGPQAAHYDAFRERLLHGRADLMARLAPMPGAHVIELGAGTGRNLGFLGDRLSGLGRVELIDLCPALLEQARQRTQGLSNVRVVEADAVTYRSDRQADVVYFSYSLTMIPDWEGALRNALALLKPGGQLGVVDFYVSDPEPESGLARHGALTRWFWPRWFGHDGVHPNPAHLRTLRRLLPEHTLTEHRAPVPYLPGVRVPYYIFVGRAPNPSKMTRNARPSGQ</sequence>
<comment type="caution">
    <text evidence="1">The sequence shown here is derived from an EMBL/GenBank/DDBJ whole genome shotgun (WGS) entry which is preliminary data.</text>
</comment>
<protein>
    <submittedName>
        <fullName evidence="1">S-adenosylmethionine-diacylgycerolhomoserine-N-methyltransferase</fullName>
    </submittedName>
</protein>
<dbReference type="SUPFAM" id="SSF53335">
    <property type="entry name" value="S-adenosyl-L-methionine-dependent methyltransferases"/>
    <property type="match status" value="1"/>
</dbReference>
<dbReference type="CDD" id="cd02440">
    <property type="entry name" value="AdoMet_MTases"/>
    <property type="match status" value="1"/>
</dbReference>
<dbReference type="AlphaFoldDB" id="A0A4R3NB20"/>
<dbReference type="Gene3D" id="3.40.50.150">
    <property type="entry name" value="Vaccinia Virus protein VP39"/>
    <property type="match status" value="1"/>
</dbReference>
<dbReference type="Proteomes" id="UP000295717">
    <property type="component" value="Unassembled WGS sequence"/>
</dbReference>
<reference evidence="1 2" key="1">
    <citation type="submission" date="2019-03" db="EMBL/GenBank/DDBJ databases">
        <title>Genomic Encyclopedia of Type Strains, Phase IV (KMG-IV): sequencing the most valuable type-strain genomes for metagenomic binning, comparative biology and taxonomic classification.</title>
        <authorList>
            <person name="Goeker M."/>
        </authorList>
    </citation>
    <scope>NUCLEOTIDE SEQUENCE [LARGE SCALE GENOMIC DNA]</scope>
    <source>
        <strain evidence="1 2">DSM 13587</strain>
    </source>
</reference>
<gene>
    <name evidence="1" type="ORF">EDC35_101550</name>
</gene>
<dbReference type="EMBL" id="SMAO01000001">
    <property type="protein sequence ID" value="TCT24229.1"/>
    <property type="molecule type" value="Genomic_DNA"/>
</dbReference>